<proteinExistence type="inferred from homology"/>
<keyword evidence="9 11" id="KW-0378">Hydrolase</keyword>
<evidence type="ECO:0000256" key="10">
    <source>
        <dbReference type="ARBA" id="ARBA00029605"/>
    </source>
</evidence>
<evidence type="ECO:0000256" key="1">
    <source>
        <dbReference type="ARBA" id="ARBA00001585"/>
    </source>
</evidence>
<feature type="active site" description="Proton donor" evidence="12">
    <location>
        <position position="301"/>
    </location>
</feature>
<dbReference type="PRINTS" id="PR00111">
    <property type="entry name" value="ABHYDROLASE"/>
</dbReference>
<dbReference type="PIRSF" id="PIRSF006431">
    <property type="entry name" value="Pept_S33"/>
    <property type="match status" value="1"/>
</dbReference>
<protein>
    <recommendedName>
        <fullName evidence="5 11">Proline iminopeptidase</fullName>
        <shortName evidence="11">PIP</shortName>
        <ecNumber evidence="4 11">3.4.11.5</ecNumber>
    </recommendedName>
    <alternativeName>
        <fullName evidence="10 11">Prolyl aminopeptidase</fullName>
    </alternativeName>
</protein>
<dbReference type="InterPro" id="IPR002410">
    <property type="entry name" value="Peptidase_S33"/>
</dbReference>
<evidence type="ECO:0000256" key="12">
    <source>
        <dbReference type="PIRSR" id="PIRSR006431-1"/>
    </source>
</evidence>
<evidence type="ECO:0000256" key="13">
    <source>
        <dbReference type="RuleBase" id="RU003421"/>
    </source>
</evidence>
<dbReference type="Pfam" id="PF00561">
    <property type="entry name" value="Abhydrolase_1"/>
    <property type="match status" value="1"/>
</dbReference>
<keyword evidence="6 11" id="KW-0031">Aminopeptidase</keyword>
<evidence type="ECO:0000256" key="5">
    <source>
        <dbReference type="ARBA" id="ARBA00021843"/>
    </source>
</evidence>
<dbReference type="GO" id="GO:0005737">
    <property type="term" value="C:cytoplasm"/>
    <property type="evidence" value="ECO:0007669"/>
    <property type="project" value="UniProtKB-SubCell"/>
</dbReference>
<dbReference type="PANTHER" id="PTHR43722">
    <property type="entry name" value="PROLINE IMINOPEPTIDASE"/>
    <property type="match status" value="1"/>
</dbReference>
<dbReference type="Proteomes" id="UP000322084">
    <property type="component" value="Unassembled WGS sequence"/>
</dbReference>
<evidence type="ECO:0000256" key="11">
    <source>
        <dbReference type="PIRNR" id="PIRNR006431"/>
    </source>
</evidence>
<dbReference type="PRINTS" id="PR00793">
    <property type="entry name" value="PROAMNOPTASE"/>
</dbReference>
<feature type="active site" description="Nucleophile" evidence="12">
    <location>
        <position position="117"/>
    </location>
</feature>
<feature type="active site" evidence="12">
    <location>
        <position position="273"/>
    </location>
</feature>
<dbReference type="InterPro" id="IPR005944">
    <property type="entry name" value="Pro_iminopeptidase"/>
</dbReference>
<evidence type="ECO:0000256" key="3">
    <source>
        <dbReference type="ARBA" id="ARBA00010088"/>
    </source>
</evidence>
<evidence type="ECO:0000259" key="14">
    <source>
        <dbReference type="Pfam" id="PF00561"/>
    </source>
</evidence>
<sequence length="320" mass="36672">MSEQGDTLRKLYPPLASEFSDYLDVGDGHQLYYELSGNPDGRPVVFLHGGPGGGTSPVQRRFFDPKRYRIILFDQRGCGRSRPFASLDANTSQHLVADMERLRRHLKIDRWHVFGGSWGSTLALLYAQSYPERVTALILRGIFLMRQRELDWFYKSGTNALFPSEWQDFLAPIPLEERGDIIEAYYRRLTGPNEAERIQAAKAWSRWESSCVTLVPDEQQIRQSDNAQFALAFARIECHYFKHRGFLEHDDQILRHADRLRHIPTILVQGRYDAICPPISAWELKRALPDATLRLVPVAGHSAFEPAIVHELVTATDRLA</sequence>
<dbReference type="Gene3D" id="3.40.50.1820">
    <property type="entry name" value="alpha/beta hydrolase"/>
    <property type="match status" value="1"/>
</dbReference>
<comment type="caution">
    <text evidence="15">The sequence shown here is derived from an EMBL/GenBank/DDBJ whole genome shotgun (WGS) entry which is preliminary data.</text>
</comment>
<dbReference type="AlphaFoldDB" id="A0A5A7MPW8"/>
<evidence type="ECO:0000313" key="15">
    <source>
        <dbReference type="EMBL" id="GEQ97243.1"/>
    </source>
</evidence>
<accession>A0A5A7MPW8</accession>
<reference evidence="15 16" key="1">
    <citation type="submission" date="2019-09" db="EMBL/GenBank/DDBJ databases">
        <title>NBRP : Genome information of microbial organism related human and environment.</title>
        <authorList>
            <person name="Hattori M."/>
            <person name="Oshima K."/>
            <person name="Inaba H."/>
            <person name="Suda W."/>
            <person name="Sakamoto M."/>
            <person name="Iino T."/>
            <person name="Kitahara M."/>
            <person name="Oshida Y."/>
            <person name="Iida T."/>
            <person name="Kudo T."/>
            <person name="Itoh T."/>
            <person name="Ohkuma M."/>
        </authorList>
    </citation>
    <scope>NUCLEOTIDE SEQUENCE [LARGE SCALE GENOMIC DNA]</scope>
    <source>
        <strain evidence="15 16">Hi-2</strain>
    </source>
</reference>
<evidence type="ECO:0000313" key="16">
    <source>
        <dbReference type="Proteomes" id="UP000322084"/>
    </source>
</evidence>
<evidence type="ECO:0000256" key="8">
    <source>
        <dbReference type="ARBA" id="ARBA00022670"/>
    </source>
</evidence>
<name>A0A5A7MPW8_9PROT</name>
<dbReference type="NCBIfam" id="TIGR01249">
    <property type="entry name" value="pro_imino_pep_1"/>
    <property type="match status" value="1"/>
</dbReference>
<gene>
    <name evidence="15" type="primary">pip</name>
    <name evidence="15" type="ORF">JCM17844_08800</name>
</gene>
<keyword evidence="7 11" id="KW-0963">Cytoplasm</keyword>
<dbReference type="EC" id="3.4.11.5" evidence="4 11"/>
<evidence type="ECO:0000256" key="6">
    <source>
        <dbReference type="ARBA" id="ARBA00022438"/>
    </source>
</evidence>
<dbReference type="RefSeq" id="WP_149999771.1">
    <property type="nucleotide sequence ID" value="NZ_BKCL01000002.1"/>
</dbReference>
<dbReference type="EMBL" id="BKCL01000002">
    <property type="protein sequence ID" value="GEQ97243.1"/>
    <property type="molecule type" value="Genomic_DNA"/>
</dbReference>
<evidence type="ECO:0000256" key="9">
    <source>
        <dbReference type="ARBA" id="ARBA00022801"/>
    </source>
</evidence>
<evidence type="ECO:0000256" key="4">
    <source>
        <dbReference type="ARBA" id="ARBA00012568"/>
    </source>
</evidence>
<organism evidence="15 16">
    <name type="scientific">Iodidimonas gelatinilytica</name>
    <dbReference type="NCBI Taxonomy" id="1236966"/>
    <lineage>
        <taxon>Bacteria</taxon>
        <taxon>Pseudomonadati</taxon>
        <taxon>Pseudomonadota</taxon>
        <taxon>Alphaproteobacteria</taxon>
        <taxon>Iodidimonadales</taxon>
        <taxon>Iodidimonadaceae</taxon>
        <taxon>Iodidimonas</taxon>
    </lineage>
</organism>
<dbReference type="InterPro" id="IPR029058">
    <property type="entry name" value="AB_hydrolase_fold"/>
</dbReference>
<dbReference type="GO" id="GO:0006508">
    <property type="term" value="P:proteolysis"/>
    <property type="evidence" value="ECO:0007669"/>
    <property type="project" value="UniProtKB-KW"/>
</dbReference>
<comment type="similarity">
    <text evidence="3 11 13">Belongs to the peptidase S33 family.</text>
</comment>
<dbReference type="SUPFAM" id="SSF53474">
    <property type="entry name" value="alpha/beta-Hydrolases"/>
    <property type="match status" value="1"/>
</dbReference>
<evidence type="ECO:0000256" key="7">
    <source>
        <dbReference type="ARBA" id="ARBA00022490"/>
    </source>
</evidence>
<dbReference type="PANTHER" id="PTHR43722:SF1">
    <property type="entry name" value="PROLINE IMINOPEPTIDASE"/>
    <property type="match status" value="1"/>
</dbReference>
<dbReference type="InterPro" id="IPR000073">
    <property type="entry name" value="AB_hydrolase_1"/>
</dbReference>
<dbReference type="GO" id="GO:0004177">
    <property type="term" value="F:aminopeptidase activity"/>
    <property type="evidence" value="ECO:0007669"/>
    <property type="project" value="UniProtKB-UniRule"/>
</dbReference>
<keyword evidence="8 11" id="KW-0645">Protease</keyword>
<evidence type="ECO:0000256" key="2">
    <source>
        <dbReference type="ARBA" id="ARBA00004496"/>
    </source>
</evidence>
<comment type="catalytic activity">
    <reaction evidence="1 11 13">
        <text>Release of N-terminal proline from a peptide.</text>
        <dbReference type="EC" id="3.4.11.5"/>
    </reaction>
</comment>
<feature type="domain" description="AB hydrolase-1" evidence="14">
    <location>
        <begin position="43"/>
        <end position="305"/>
    </location>
</feature>
<comment type="subcellular location">
    <subcellularLocation>
        <location evidence="2 11">Cytoplasm</location>
    </subcellularLocation>
</comment>